<keyword evidence="1" id="KW-0812">Transmembrane</keyword>
<feature type="domain" description="VanZ-like" evidence="2">
    <location>
        <begin position="16"/>
        <end position="155"/>
    </location>
</feature>
<dbReference type="PANTHER" id="PTHR36834">
    <property type="entry name" value="MEMBRANE PROTEIN-RELATED"/>
    <property type="match status" value="1"/>
</dbReference>
<dbReference type="OrthoDB" id="4822551at2"/>
<dbReference type="Pfam" id="PF04892">
    <property type="entry name" value="VanZ"/>
    <property type="match status" value="1"/>
</dbReference>
<dbReference type="Proteomes" id="UP000426246">
    <property type="component" value="Chromosome"/>
</dbReference>
<name>A0A6B8S038_9BACL</name>
<dbReference type="InterPro" id="IPR053150">
    <property type="entry name" value="Teicoplanin_resist-assoc"/>
</dbReference>
<feature type="transmembrane region" description="Helical" evidence="1">
    <location>
        <begin position="112"/>
        <end position="134"/>
    </location>
</feature>
<feature type="transmembrane region" description="Helical" evidence="1">
    <location>
        <begin position="146"/>
        <end position="166"/>
    </location>
</feature>
<reference evidence="4" key="1">
    <citation type="submission" date="2018-11" db="EMBL/GenBank/DDBJ databases">
        <title>Complete genome sequence of Paenibacillus sp. ML311-T8.</title>
        <authorList>
            <person name="Nam Y.-D."/>
            <person name="Kang J."/>
            <person name="Chung W.-H."/>
            <person name="Park Y.S."/>
        </authorList>
    </citation>
    <scope>NUCLEOTIDE SEQUENCE [LARGE SCALE GENOMIC DNA]</scope>
    <source>
        <strain evidence="4">ML311-T8</strain>
    </source>
</reference>
<dbReference type="InterPro" id="IPR006976">
    <property type="entry name" value="VanZ-like"/>
</dbReference>
<dbReference type="PANTHER" id="PTHR36834:SF2">
    <property type="entry name" value="MEMBRANE PROTEIN"/>
    <property type="match status" value="1"/>
</dbReference>
<sequence>MKQKNIFYDIKIQLMFAIYVYVLCKVVLFKFGSIDMTFLWQQLKISLVNPDYISRRIHHGNLTPFKEISRTMNELSSHDLFYLVGNIAIFMPYGILLGLLSKNKKISFIGAFIRSFGLSLCLESAQAVFSIGSFDVDDLILNSSGGLIGFFAFKIGILLMGTTLNVTRAKNRPV</sequence>
<protein>
    <submittedName>
        <fullName evidence="3">VanZ family protein</fullName>
    </submittedName>
</protein>
<keyword evidence="4" id="KW-1185">Reference proteome</keyword>
<dbReference type="AlphaFoldDB" id="A0A6B8S038"/>
<keyword evidence="1" id="KW-1133">Transmembrane helix</keyword>
<evidence type="ECO:0000259" key="2">
    <source>
        <dbReference type="Pfam" id="PF04892"/>
    </source>
</evidence>
<keyword evidence="1" id="KW-0472">Membrane</keyword>
<feature type="transmembrane region" description="Helical" evidence="1">
    <location>
        <begin position="80"/>
        <end position="100"/>
    </location>
</feature>
<dbReference type="KEGG" id="ppsc:EHS13_31755"/>
<evidence type="ECO:0000313" key="3">
    <source>
        <dbReference type="EMBL" id="QGR00339.1"/>
    </source>
</evidence>
<accession>A0A6B8S038</accession>
<evidence type="ECO:0000313" key="4">
    <source>
        <dbReference type="Proteomes" id="UP000426246"/>
    </source>
</evidence>
<proteinExistence type="predicted"/>
<dbReference type="EMBL" id="CP034235">
    <property type="protein sequence ID" value="QGR00339.1"/>
    <property type="molecule type" value="Genomic_DNA"/>
</dbReference>
<feature type="transmembrane region" description="Helical" evidence="1">
    <location>
        <begin position="12"/>
        <end position="31"/>
    </location>
</feature>
<organism evidence="3 4">
    <name type="scientific">Paenibacillus psychroresistens</name>
    <dbReference type="NCBI Taxonomy" id="1778678"/>
    <lineage>
        <taxon>Bacteria</taxon>
        <taxon>Bacillati</taxon>
        <taxon>Bacillota</taxon>
        <taxon>Bacilli</taxon>
        <taxon>Bacillales</taxon>
        <taxon>Paenibacillaceae</taxon>
        <taxon>Paenibacillus</taxon>
    </lineage>
</organism>
<evidence type="ECO:0000256" key="1">
    <source>
        <dbReference type="SAM" id="Phobius"/>
    </source>
</evidence>
<gene>
    <name evidence="3" type="ORF">EHS13_31755</name>
</gene>